<accession>A0A8X6L8A6</accession>
<evidence type="ECO:0000313" key="1">
    <source>
        <dbReference type="EMBL" id="GFR01391.1"/>
    </source>
</evidence>
<keyword evidence="2" id="KW-1185">Reference proteome</keyword>
<dbReference type="OrthoDB" id="6433552at2759"/>
<dbReference type="InterPro" id="IPR052709">
    <property type="entry name" value="Transposase-MT_Hybrid"/>
</dbReference>
<sequence>MDSVPPLLLQMRKLSAFADRRITIDAITSELGISQGRGHSILHEDLNMHRVCMHMVPKMLSPEQRKTSVNMSNDLIDMTDKNDDFLKKIGTSDET</sequence>
<evidence type="ECO:0000313" key="2">
    <source>
        <dbReference type="Proteomes" id="UP000887116"/>
    </source>
</evidence>
<comment type="caution">
    <text evidence="1">The sequence shown here is derived from an EMBL/GenBank/DDBJ whole genome shotgun (WGS) entry which is preliminary data.</text>
</comment>
<proteinExistence type="predicted"/>
<dbReference type="AlphaFoldDB" id="A0A8X6L8A6"/>
<name>A0A8X6L8A6_TRICU</name>
<protein>
    <submittedName>
        <fullName evidence="1">Uncharacterized protein</fullName>
    </submittedName>
</protein>
<dbReference type="PANTHER" id="PTHR46060">
    <property type="entry name" value="MARINER MOS1 TRANSPOSASE-LIKE PROTEIN"/>
    <property type="match status" value="1"/>
</dbReference>
<dbReference type="Proteomes" id="UP000887116">
    <property type="component" value="Unassembled WGS sequence"/>
</dbReference>
<dbReference type="EMBL" id="BMAO01005429">
    <property type="protein sequence ID" value="GFR01391.1"/>
    <property type="molecule type" value="Genomic_DNA"/>
</dbReference>
<dbReference type="PANTHER" id="PTHR46060:SF1">
    <property type="entry name" value="MARINER MOS1 TRANSPOSASE-LIKE PROTEIN"/>
    <property type="match status" value="1"/>
</dbReference>
<gene>
    <name evidence="1" type="primary">AVEN_1278_1</name>
    <name evidence="1" type="ORF">TNCT_596231</name>
</gene>
<reference evidence="1" key="1">
    <citation type="submission" date="2020-07" db="EMBL/GenBank/DDBJ databases">
        <title>Multicomponent nature underlies the extraordinary mechanical properties of spider dragline silk.</title>
        <authorList>
            <person name="Kono N."/>
            <person name="Nakamura H."/>
            <person name="Mori M."/>
            <person name="Yoshida Y."/>
            <person name="Ohtoshi R."/>
            <person name="Malay A.D."/>
            <person name="Moran D.A.P."/>
            <person name="Tomita M."/>
            <person name="Numata K."/>
            <person name="Arakawa K."/>
        </authorList>
    </citation>
    <scope>NUCLEOTIDE SEQUENCE</scope>
</reference>
<organism evidence="1 2">
    <name type="scientific">Trichonephila clavata</name>
    <name type="common">Joro spider</name>
    <name type="synonym">Nephila clavata</name>
    <dbReference type="NCBI Taxonomy" id="2740835"/>
    <lineage>
        <taxon>Eukaryota</taxon>
        <taxon>Metazoa</taxon>
        <taxon>Ecdysozoa</taxon>
        <taxon>Arthropoda</taxon>
        <taxon>Chelicerata</taxon>
        <taxon>Arachnida</taxon>
        <taxon>Araneae</taxon>
        <taxon>Araneomorphae</taxon>
        <taxon>Entelegynae</taxon>
        <taxon>Araneoidea</taxon>
        <taxon>Nephilidae</taxon>
        <taxon>Trichonephila</taxon>
    </lineage>
</organism>